<keyword evidence="4" id="KW-1185">Reference proteome</keyword>
<dbReference type="Pfam" id="PF00067">
    <property type="entry name" value="p450"/>
    <property type="match status" value="1"/>
</dbReference>
<organism evidence="3 4">
    <name type="scientific">Kocuria dechangensis</name>
    <dbReference type="NCBI Taxonomy" id="1176249"/>
    <lineage>
        <taxon>Bacteria</taxon>
        <taxon>Bacillati</taxon>
        <taxon>Actinomycetota</taxon>
        <taxon>Actinomycetes</taxon>
        <taxon>Micrococcales</taxon>
        <taxon>Micrococcaceae</taxon>
        <taxon>Kocuria</taxon>
    </lineage>
</organism>
<dbReference type="InterPro" id="IPR001128">
    <property type="entry name" value="Cyt_P450"/>
</dbReference>
<dbReference type="PRINTS" id="PR00385">
    <property type="entry name" value="P450"/>
</dbReference>
<dbReference type="PRINTS" id="PR00359">
    <property type="entry name" value="BP450"/>
</dbReference>
<dbReference type="SUPFAM" id="SSF48264">
    <property type="entry name" value="Cytochrome P450"/>
    <property type="match status" value="1"/>
</dbReference>
<reference evidence="3" key="1">
    <citation type="journal article" date="2014" name="Int. J. Syst. Evol. Microbiol.">
        <title>Complete genome sequence of Corynebacterium casei LMG S-19264T (=DSM 44701T), isolated from a smear-ripened cheese.</title>
        <authorList>
            <consortium name="US DOE Joint Genome Institute (JGI-PGF)"/>
            <person name="Walter F."/>
            <person name="Albersmeier A."/>
            <person name="Kalinowski J."/>
            <person name="Ruckert C."/>
        </authorList>
    </citation>
    <scope>NUCLEOTIDE SEQUENCE</scope>
    <source>
        <strain evidence="3">CGMCC 1.12187</strain>
    </source>
</reference>
<keyword evidence="2" id="KW-0503">Monooxygenase</keyword>
<evidence type="ECO:0000313" key="4">
    <source>
        <dbReference type="Proteomes" id="UP000638848"/>
    </source>
</evidence>
<dbReference type="InterPro" id="IPR017972">
    <property type="entry name" value="Cyt_P450_CS"/>
</dbReference>
<evidence type="ECO:0000256" key="1">
    <source>
        <dbReference type="ARBA" id="ARBA00010617"/>
    </source>
</evidence>
<dbReference type="GO" id="GO:0016705">
    <property type="term" value="F:oxidoreductase activity, acting on paired donors, with incorporation or reduction of molecular oxygen"/>
    <property type="evidence" value="ECO:0007669"/>
    <property type="project" value="InterPro"/>
</dbReference>
<comment type="similarity">
    <text evidence="1 2">Belongs to the cytochrome P450 family.</text>
</comment>
<keyword evidence="2" id="KW-0349">Heme</keyword>
<sequence>MSVDTLVSSDLDLFSDEVLLDPYPHFAELREKSSVVRMDANGIWALTRYDTIRDAMANWAVFSSNKIAFNDRMNEVLVGTTLTTDPPDHQKMRAVLSENLSPRALRRLKGEIDAKADAKVAALVEKGSFDAMDDLARALPLQVVADLIGVQGEPRENILRWGEAAFNVLGPMNPRTAENFPVAGELFGWAHGVRAEDLTEGSMGRAIFDAADRGEIPHETCGMIIHQYVAAGMDTTIASIGNAIAQFAAHPEQFDLVRQDPSLISAAFNEVLRYEPPVNTWGRLVKEDVEVDGTLIPAGSRVAVLLGSGNRDPRHYENPDAFQVRRNPADHLSFGYGVHGCAGQGLARLEAFAVIGALARRVRRYEVGQPERVINNMTRSLDKLPVVEVDPA</sequence>
<dbReference type="InterPro" id="IPR002397">
    <property type="entry name" value="Cyt_P450_B"/>
</dbReference>
<dbReference type="GO" id="GO:0004497">
    <property type="term" value="F:monooxygenase activity"/>
    <property type="evidence" value="ECO:0007669"/>
    <property type="project" value="UniProtKB-KW"/>
</dbReference>
<dbReference type="PANTHER" id="PTHR46696">
    <property type="entry name" value="P450, PUTATIVE (EUROFUNG)-RELATED"/>
    <property type="match status" value="1"/>
</dbReference>
<dbReference type="RefSeq" id="WP_188539357.1">
    <property type="nucleotide sequence ID" value="NZ_BMEQ01000025.1"/>
</dbReference>
<dbReference type="GO" id="GO:0020037">
    <property type="term" value="F:heme binding"/>
    <property type="evidence" value="ECO:0007669"/>
    <property type="project" value="InterPro"/>
</dbReference>
<evidence type="ECO:0000256" key="2">
    <source>
        <dbReference type="RuleBase" id="RU000461"/>
    </source>
</evidence>
<evidence type="ECO:0000313" key="3">
    <source>
        <dbReference type="EMBL" id="GGG66872.1"/>
    </source>
</evidence>
<keyword evidence="2" id="KW-0560">Oxidoreductase</keyword>
<dbReference type="AlphaFoldDB" id="A0A917H4F5"/>
<dbReference type="EMBL" id="BMEQ01000025">
    <property type="protein sequence ID" value="GGG66872.1"/>
    <property type="molecule type" value="Genomic_DNA"/>
</dbReference>
<dbReference type="GO" id="GO:0005506">
    <property type="term" value="F:iron ion binding"/>
    <property type="evidence" value="ECO:0007669"/>
    <property type="project" value="InterPro"/>
</dbReference>
<name>A0A917H4F5_9MICC</name>
<dbReference type="InterPro" id="IPR036396">
    <property type="entry name" value="Cyt_P450_sf"/>
</dbReference>
<accession>A0A917H4F5</accession>
<reference evidence="3" key="2">
    <citation type="submission" date="2020-09" db="EMBL/GenBank/DDBJ databases">
        <authorList>
            <person name="Sun Q."/>
            <person name="Zhou Y."/>
        </authorList>
    </citation>
    <scope>NUCLEOTIDE SEQUENCE</scope>
    <source>
        <strain evidence="3">CGMCC 1.12187</strain>
    </source>
</reference>
<keyword evidence="2" id="KW-0408">Iron</keyword>
<keyword evidence="2" id="KW-0479">Metal-binding</keyword>
<proteinExistence type="inferred from homology"/>
<comment type="caution">
    <text evidence="3">The sequence shown here is derived from an EMBL/GenBank/DDBJ whole genome shotgun (WGS) entry which is preliminary data.</text>
</comment>
<dbReference type="Proteomes" id="UP000638848">
    <property type="component" value="Unassembled WGS sequence"/>
</dbReference>
<dbReference type="PROSITE" id="PS00086">
    <property type="entry name" value="CYTOCHROME_P450"/>
    <property type="match status" value="1"/>
</dbReference>
<dbReference type="PANTHER" id="PTHR46696:SF1">
    <property type="entry name" value="CYTOCHROME P450 YJIB-RELATED"/>
    <property type="match status" value="1"/>
</dbReference>
<protein>
    <submittedName>
        <fullName evidence="3">Cytochrome P450</fullName>
    </submittedName>
</protein>
<dbReference type="Gene3D" id="1.10.630.10">
    <property type="entry name" value="Cytochrome P450"/>
    <property type="match status" value="1"/>
</dbReference>
<gene>
    <name evidence="3" type="ORF">GCM10011374_33820</name>
</gene>